<gene>
    <name evidence="9" type="ORF">LX66_2892</name>
</gene>
<feature type="transmembrane region" description="Helical" evidence="7">
    <location>
        <begin position="226"/>
        <end position="248"/>
    </location>
</feature>
<evidence type="ECO:0000256" key="4">
    <source>
        <dbReference type="ARBA" id="ARBA00022692"/>
    </source>
</evidence>
<dbReference type="SUPFAM" id="SSF103473">
    <property type="entry name" value="MFS general substrate transporter"/>
    <property type="match status" value="1"/>
</dbReference>
<evidence type="ECO:0000256" key="3">
    <source>
        <dbReference type="ARBA" id="ARBA00022475"/>
    </source>
</evidence>
<feature type="transmembrane region" description="Helical" evidence="7">
    <location>
        <begin position="287"/>
        <end position="307"/>
    </location>
</feature>
<evidence type="ECO:0000256" key="2">
    <source>
        <dbReference type="ARBA" id="ARBA00022448"/>
    </source>
</evidence>
<dbReference type="GO" id="GO:0005886">
    <property type="term" value="C:plasma membrane"/>
    <property type="evidence" value="ECO:0007669"/>
    <property type="project" value="UniProtKB-SubCell"/>
</dbReference>
<dbReference type="Gene3D" id="1.20.1250.20">
    <property type="entry name" value="MFS general substrate transporter like domains"/>
    <property type="match status" value="1"/>
</dbReference>
<accession>A0A562T6T8</accession>
<dbReference type="CDD" id="cd06173">
    <property type="entry name" value="MFS_MefA_like"/>
    <property type="match status" value="1"/>
</dbReference>
<dbReference type="RefSeq" id="WP_145714644.1">
    <property type="nucleotide sequence ID" value="NZ_BAAAFY010000001.1"/>
</dbReference>
<dbReference type="OrthoDB" id="9775268at2"/>
<dbReference type="InterPro" id="IPR020846">
    <property type="entry name" value="MFS_dom"/>
</dbReference>
<dbReference type="GO" id="GO:0022857">
    <property type="term" value="F:transmembrane transporter activity"/>
    <property type="evidence" value="ECO:0007669"/>
    <property type="project" value="InterPro"/>
</dbReference>
<dbReference type="EMBL" id="VLLG01000003">
    <property type="protein sequence ID" value="TWI88806.1"/>
    <property type="molecule type" value="Genomic_DNA"/>
</dbReference>
<proteinExistence type="predicted"/>
<feature type="domain" description="Major facilitator superfamily (MFS) profile" evidence="8">
    <location>
        <begin position="9"/>
        <end position="402"/>
    </location>
</feature>
<evidence type="ECO:0000256" key="7">
    <source>
        <dbReference type="SAM" id="Phobius"/>
    </source>
</evidence>
<dbReference type="PANTHER" id="PTHR23513">
    <property type="entry name" value="INTEGRAL MEMBRANE EFFLUX PROTEIN-RELATED"/>
    <property type="match status" value="1"/>
</dbReference>
<dbReference type="PANTHER" id="PTHR23513:SF11">
    <property type="entry name" value="STAPHYLOFERRIN A TRANSPORTER"/>
    <property type="match status" value="1"/>
</dbReference>
<protein>
    <submittedName>
        <fullName evidence="9">Putative MFS family arabinose efflux permease</fullName>
    </submittedName>
</protein>
<dbReference type="Pfam" id="PF05977">
    <property type="entry name" value="MFS_3"/>
    <property type="match status" value="1"/>
</dbReference>
<evidence type="ECO:0000313" key="10">
    <source>
        <dbReference type="Proteomes" id="UP000316778"/>
    </source>
</evidence>
<keyword evidence="3" id="KW-1003">Cell membrane</keyword>
<dbReference type="AlphaFoldDB" id="A0A562T6T8"/>
<dbReference type="InterPro" id="IPR036259">
    <property type="entry name" value="MFS_trans_sf"/>
</dbReference>
<comment type="caution">
    <text evidence="9">The sequence shown here is derived from an EMBL/GenBank/DDBJ whole genome shotgun (WGS) entry which is preliminary data.</text>
</comment>
<evidence type="ECO:0000256" key="6">
    <source>
        <dbReference type="ARBA" id="ARBA00023136"/>
    </source>
</evidence>
<evidence type="ECO:0000256" key="5">
    <source>
        <dbReference type="ARBA" id="ARBA00022989"/>
    </source>
</evidence>
<evidence type="ECO:0000259" key="8">
    <source>
        <dbReference type="PROSITE" id="PS50850"/>
    </source>
</evidence>
<dbReference type="Proteomes" id="UP000316778">
    <property type="component" value="Unassembled WGS sequence"/>
</dbReference>
<keyword evidence="6 7" id="KW-0472">Membrane</keyword>
<feature type="transmembrane region" description="Helical" evidence="7">
    <location>
        <begin position="313"/>
        <end position="336"/>
    </location>
</feature>
<feature type="transmembrane region" description="Helical" evidence="7">
    <location>
        <begin position="47"/>
        <end position="68"/>
    </location>
</feature>
<evidence type="ECO:0000256" key="1">
    <source>
        <dbReference type="ARBA" id="ARBA00004651"/>
    </source>
</evidence>
<feature type="transmembrane region" description="Helical" evidence="7">
    <location>
        <begin position="374"/>
        <end position="396"/>
    </location>
</feature>
<feature type="transmembrane region" description="Helical" evidence="7">
    <location>
        <begin position="176"/>
        <end position="195"/>
    </location>
</feature>
<name>A0A562T6T8_CHIJA</name>
<sequence>MKPSQVFRSLRSRNYRLYFTGQSISLIGTWMQRMAVSWLVYRVTHSSLMLGIVSFSGLIPSMLFSPYAGTLSDRHSRYRILLYSQVASMLQSGVLAAIVLLEHYNITAIIFLSVVQGIINAFDTTSRQSLMVDLIDNKDDLPNAIALNSSMVNLARLLGPAIAGLILSTFGEGVCFLVDFFSFIAVIISLLMMNLQLPPPQRVEGNVWQGLREGYRYLQQAPDIRAVILMLAASGIFLMSFNTLTPVFAKDVFGGNAKTYSWFASITGLGALASAIYMAGLKPGKDLVKIIGAAGILFAGSILLFSLAGSLPLALFLIMLSGMGMMGQIAATNTYVQTNVPGYMRGRMISYYAMAFQGTLPVGSLLAGGAASQVGAPLTASLQGAAGIICAVIFLWSMRARNGKDNIVT</sequence>
<keyword evidence="2" id="KW-0813">Transport</keyword>
<feature type="transmembrane region" description="Helical" evidence="7">
    <location>
        <begin position="260"/>
        <end position="280"/>
    </location>
</feature>
<organism evidence="9 10">
    <name type="scientific">Chitinophaga japonensis</name>
    <name type="common">Flexibacter japonensis</name>
    <dbReference type="NCBI Taxonomy" id="104662"/>
    <lineage>
        <taxon>Bacteria</taxon>
        <taxon>Pseudomonadati</taxon>
        <taxon>Bacteroidota</taxon>
        <taxon>Chitinophagia</taxon>
        <taxon>Chitinophagales</taxon>
        <taxon>Chitinophagaceae</taxon>
        <taxon>Chitinophaga</taxon>
    </lineage>
</organism>
<keyword evidence="10" id="KW-1185">Reference proteome</keyword>
<dbReference type="InterPro" id="IPR010290">
    <property type="entry name" value="TM_effector"/>
</dbReference>
<evidence type="ECO:0000313" key="9">
    <source>
        <dbReference type="EMBL" id="TWI88806.1"/>
    </source>
</evidence>
<dbReference type="PROSITE" id="PS50850">
    <property type="entry name" value="MFS"/>
    <property type="match status" value="1"/>
</dbReference>
<feature type="transmembrane region" description="Helical" evidence="7">
    <location>
        <begin position="348"/>
        <end position="368"/>
    </location>
</feature>
<reference evidence="9 10" key="1">
    <citation type="journal article" date="2013" name="Stand. Genomic Sci.">
        <title>Genomic Encyclopedia of Type Strains, Phase I: The one thousand microbial genomes (KMG-I) project.</title>
        <authorList>
            <person name="Kyrpides N.C."/>
            <person name="Woyke T."/>
            <person name="Eisen J.A."/>
            <person name="Garrity G."/>
            <person name="Lilburn T.G."/>
            <person name="Beck B.J."/>
            <person name="Whitman W.B."/>
            <person name="Hugenholtz P."/>
            <person name="Klenk H.P."/>
        </authorList>
    </citation>
    <scope>NUCLEOTIDE SEQUENCE [LARGE SCALE GENOMIC DNA]</scope>
    <source>
        <strain evidence="9 10">DSM 13484</strain>
    </source>
</reference>
<keyword evidence="4 7" id="KW-0812">Transmembrane</keyword>
<keyword evidence="5 7" id="KW-1133">Transmembrane helix</keyword>
<comment type="subcellular location">
    <subcellularLocation>
        <location evidence="1">Cell membrane</location>
        <topology evidence="1">Multi-pass membrane protein</topology>
    </subcellularLocation>
</comment>
<feature type="transmembrane region" description="Helical" evidence="7">
    <location>
        <begin position="21"/>
        <end position="41"/>
    </location>
</feature>